<feature type="transmembrane region" description="Helical" evidence="1">
    <location>
        <begin position="7"/>
        <end position="28"/>
    </location>
</feature>
<evidence type="ECO:0000313" key="2">
    <source>
        <dbReference type="EMBL" id="PWB86602.1"/>
    </source>
</evidence>
<keyword evidence="1" id="KW-1133">Transmembrane helix</keyword>
<dbReference type="AlphaFoldDB" id="A0A2U1S8I5"/>
<evidence type="ECO:0000313" key="3">
    <source>
        <dbReference type="Proteomes" id="UP000245577"/>
    </source>
</evidence>
<comment type="caution">
    <text evidence="2">The sequence shown here is derived from an EMBL/GenBank/DDBJ whole genome shotgun (WGS) entry which is preliminary data.</text>
</comment>
<sequence>MSEKNDGIIITFMVIALIAFGIGVGVGIDIAINEDASADNVTNNTPTVVNVTEEMTSDSYVKNETTYNSEIDNSKYLK</sequence>
<evidence type="ECO:0000256" key="1">
    <source>
        <dbReference type="SAM" id="Phobius"/>
    </source>
</evidence>
<proteinExistence type="predicted"/>
<organism evidence="2 3">
    <name type="scientific">Methanobrevibacter woesei</name>
    <dbReference type="NCBI Taxonomy" id="190976"/>
    <lineage>
        <taxon>Archaea</taxon>
        <taxon>Methanobacteriati</taxon>
        <taxon>Methanobacteriota</taxon>
        <taxon>Methanomada group</taxon>
        <taxon>Methanobacteria</taxon>
        <taxon>Methanobacteriales</taxon>
        <taxon>Methanobacteriaceae</taxon>
        <taxon>Methanobrevibacter</taxon>
    </lineage>
</organism>
<reference evidence="2 3" key="1">
    <citation type="submission" date="2017-03" db="EMBL/GenBank/DDBJ databases">
        <title>Genome sequence of Methanobrevibacter wosei.</title>
        <authorList>
            <person name="Poehlein A."/>
            <person name="Seedorf H."/>
            <person name="Daniel R."/>
        </authorList>
    </citation>
    <scope>NUCLEOTIDE SEQUENCE [LARGE SCALE GENOMIC DNA]</scope>
    <source>
        <strain evidence="2 3">DSM 11979</strain>
    </source>
</reference>
<keyword evidence="3" id="KW-1185">Reference proteome</keyword>
<gene>
    <name evidence="2" type="ORF">MBBWO_03130</name>
</gene>
<keyword evidence="1" id="KW-0812">Transmembrane</keyword>
<dbReference type="RefSeq" id="WP_116669140.1">
    <property type="nucleotide sequence ID" value="NZ_CASEFK010000007.1"/>
</dbReference>
<name>A0A2U1S8I5_9EURY</name>
<protein>
    <submittedName>
        <fullName evidence="2">Uncharacterized protein</fullName>
    </submittedName>
</protein>
<accession>A0A2U1S8I5</accession>
<dbReference type="EMBL" id="MZGU01000003">
    <property type="protein sequence ID" value="PWB86602.1"/>
    <property type="molecule type" value="Genomic_DNA"/>
</dbReference>
<dbReference type="Proteomes" id="UP000245577">
    <property type="component" value="Unassembled WGS sequence"/>
</dbReference>
<keyword evidence="1" id="KW-0472">Membrane</keyword>